<evidence type="ECO:0000256" key="4">
    <source>
        <dbReference type="ARBA" id="ARBA00022741"/>
    </source>
</evidence>
<evidence type="ECO:0000256" key="1">
    <source>
        <dbReference type="ARBA" id="ARBA00022448"/>
    </source>
</evidence>
<keyword evidence="11" id="KW-1185">Reference proteome</keyword>
<evidence type="ECO:0000256" key="5">
    <source>
        <dbReference type="ARBA" id="ARBA00022840"/>
    </source>
</evidence>
<name>A0ABQ2CVA7_9DEIO</name>
<dbReference type="Gene3D" id="3.40.50.300">
    <property type="entry name" value="P-loop containing nucleotide triphosphate hydrolases"/>
    <property type="match status" value="1"/>
</dbReference>
<keyword evidence="7" id="KW-0406">Ion transport</keyword>
<accession>A0ABQ2CVA7</accession>
<keyword evidence="3" id="KW-0410">Iron transport</keyword>
<dbReference type="GO" id="GO:0005524">
    <property type="term" value="F:ATP binding"/>
    <property type="evidence" value="ECO:0007669"/>
    <property type="project" value="UniProtKB-KW"/>
</dbReference>
<dbReference type="RefSeq" id="WP_189000250.1">
    <property type="nucleotide sequence ID" value="NZ_BMOD01000002.1"/>
</dbReference>
<dbReference type="InterPro" id="IPR027417">
    <property type="entry name" value="P-loop_NTPase"/>
</dbReference>
<keyword evidence="5 10" id="KW-0067">ATP-binding</keyword>
<dbReference type="SMART" id="SM00382">
    <property type="entry name" value="AAA"/>
    <property type="match status" value="1"/>
</dbReference>
<organism evidence="10 11">
    <name type="scientific">Deinococcus roseus</name>
    <dbReference type="NCBI Taxonomy" id="392414"/>
    <lineage>
        <taxon>Bacteria</taxon>
        <taxon>Thermotogati</taxon>
        <taxon>Deinococcota</taxon>
        <taxon>Deinococci</taxon>
        <taxon>Deinococcales</taxon>
        <taxon>Deinococcaceae</taxon>
        <taxon>Deinococcus</taxon>
    </lineage>
</organism>
<keyword evidence="2" id="KW-1003">Cell membrane</keyword>
<evidence type="ECO:0000313" key="11">
    <source>
        <dbReference type="Proteomes" id="UP000632222"/>
    </source>
</evidence>
<keyword evidence="8" id="KW-0472">Membrane</keyword>
<dbReference type="InterPro" id="IPR003439">
    <property type="entry name" value="ABC_transporter-like_ATP-bd"/>
</dbReference>
<evidence type="ECO:0000256" key="6">
    <source>
        <dbReference type="ARBA" id="ARBA00023004"/>
    </source>
</evidence>
<keyword evidence="4" id="KW-0547">Nucleotide-binding</keyword>
<dbReference type="InterPro" id="IPR017871">
    <property type="entry name" value="ABC_transporter-like_CS"/>
</dbReference>
<dbReference type="Pfam" id="PF00005">
    <property type="entry name" value="ABC_tran"/>
    <property type="match status" value="1"/>
</dbReference>
<dbReference type="PROSITE" id="PS50893">
    <property type="entry name" value="ABC_TRANSPORTER_2"/>
    <property type="match status" value="1"/>
</dbReference>
<dbReference type="Proteomes" id="UP000632222">
    <property type="component" value="Unassembled WGS sequence"/>
</dbReference>
<dbReference type="InterPro" id="IPR050093">
    <property type="entry name" value="ABC_SmlMolc_Importer"/>
</dbReference>
<evidence type="ECO:0000313" key="10">
    <source>
        <dbReference type="EMBL" id="GGJ24338.1"/>
    </source>
</evidence>
<dbReference type="InterPro" id="IPR003593">
    <property type="entry name" value="AAA+_ATPase"/>
</dbReference>
<gene>
    <name evidence="10" type="ORF">GCM10008938_08120</name>
</gene>
<feature type="domain" description="ABC transporter" evidence="9">
    <location>
        <begin position="2"/>
        <end position="232"/>
    </location>
</feature>
<proteinExistence type="predicted"/>
<sequence>MLQVRTVSKNYGATHALSNVSFSMQDGEALAILGPSGCGKSTLLRILAGLEHPDQGEVWWDDLEITTLPPEKRFFSLVFQDYALFPHLNVLGNVMFGLIERKMPRKAAEQQALQWLEKVNLQGLEKRKTTELSGGQQQRVSFARALAVNPRLLLLDEPFSNLDQQLREEVQNELLSTLRETQNSTILVTHDQQEAFKLASRIVLMREGQIEQMGTPTDLYHHPESQWAARFLGHDNVFEDFFIPQHAFKLDAAEPTAKVLAVERLGSEVSAQVELRQQHYQVHLSEREAFEHQVHAGSSLPLRIDRQLVRGFRR</sequence>
<protein>
    <submittedName>
        <fullName evidence="10">ABC transporter ATP-binding protein</fullName>
    </submittedName>
</protein>
<evidence type="ECO:0000256" key="3">
    <source>
        <dbReference type="ARBA" id="ARBA00022496"/>
    </source>
</evidence>
<dbReference type="PANTHER" id="PTHR42781">
    <property type="entry name" value="SPERMIDINE/PUTRESCINE IMPORT ATP-BINDING PROTEIN POTA"/>
    <property type="match status" value="1"/>
</dbReference>
<dbReference type="CDD" id="cd03259">
    <property type="entry name" value="ABC_Carb_Solutes_like"/>
    <property type="match status" value="1"/>
</dbReference>
<evidence type="ECO:0000256" key="8">
    <source>
        <dbReference type="ARBA" id="ARBA00023136"/>
    </source>
</evidence>
<keyword evidence="6" id="KW-0408">Iron</keyword>
<comment type="caution">
    <text evidence="10">The sequence shown here is derived from an EMBL/GenBank/DDBJ whole genome shotgun (WGS) entry which is preliminary data.</text>
</comment>
<dbReference type="PANTHER" id="PTHR42781:SF4">
    <property type="entry name" value="SPERMIDINE_PUTRESCINE IMPORT ATP-BINDING PROTEIN POTA"/>
    <property type="match status" value="1"/>
</dbReference>
<evidence type="ECO:0000256" key="7">
    <source>
        <dbReference type="ARBA" id="ARBA00023065"/>
    </source>
</evidence>
<dbReference type="PROSITE" id="PS00211">
    <property type="entry name" value="ABC_TRANSPORTER_1"/>
    <property type="match status" value="1"/>
</dbReference>
<dbReference type="EMBL" id="BMOD01000002">
    <property type="protein sequence ID" value="GGJ24338.1"/>
    <property type="molecule type" value="Genomic_DNA"/>
</dbReference>
<dbReference type="SUPFAM" id="SSF52540">
    <property type="entry name" value="P-loop containing nucleoside triphosphate hydrolases"/>
    <property type="match status" value="1"/>
</dbReference>
<dbReference type="InterPro" id="IPR015853">
    <property type="entry name" value="ABC_transpr_FbpC"/>
</dbReference>
<keyword evidence="1" id="KW-0813">Transport</keyword>
<reference evidence="11" key="1">
    <citation type="journal article" date="2019" name="Int. J. Syst. Evol. Microbiol.">
        <title>The Global Catalogue of Microorganisms (GCM) 10K type strain sequencing project: providing services to taxonomists for standard genome sequencing and annotation.</title>
        <authorList>
            <consortium name="The Broad Institute Genomics Platform"/>
            <consortium name="The Broad Institute Genome Sequencing Center for Infectious Disease"/>
            <person name="Wu L."/>
            <person name="Ma J."/>
        </authorList>
    </citation>
    <scope>NUCLEOTIDE SEQUENCE [LARGE SCALE GENOMIC DNA]</scope>
    <source>
        <strain evidence="11">JCM 14370</strain>
    </source>
</reference>
<evidence type="ECO:0000259" key="9">
    <source>
        <dbReference type="PROSITE" id="PS50893"/>
    </source>
</evidence>
<evidence type="ECO:0000256" key="2">
    <source>
        <dbReference type="ARBA" id="ARBA00022475"/>
    </source>
</evidence>